<dbReference type="Pfam" id="PF02575">
    <property type="entry name" value="YbaB_DNA_bd"/>
    <property type="match status" value="1"/>
</dbReference>
<proteinExistence type="predicted"/>
<dbReference type="Gene3D" id="3.30.1310.10">
    <property type="entry name" value="Nucleoid-associated protein YbaB-like domain"/>
    <property type="match status" value="1"/>
</dbReference>
<keyword evidence="3" id="KW-1185">Reference proteome</keyword>
<dbReference type="GO" id="GO:0003677">
    <property type="term" value="F:DNA binding"/>
    <property type="evidence" value="ECO:0007669"/>
    <property type="project" value="InterPro"/>
</dbReference>
<dbReference type="InterPro" id="IPR004401">
    <property type="entry name" value="YbaB/EbfC"/>
</dbReference>
<dbReference type="AlphaFoldDB" id="A0A388T7C6"/>
<dbReference type="NCBIfam" id="TIGR00103">
    <property type="entry name" value="DNA_YbaB_EbfC"/>
    <property type="match status" value="1"/>
</dbReference>
<feature type="coiled-coil region" evidence="1">
    <location>
        <begin position="8"/>
        <end position="35"/>
    </location>
</feature>
<dbReference type="Proteomes" id="UP000269352">
    <property type="component" value="Unassembled WGS sequence"/>
</dbReference>
<evidence type="ECO:0000313" key="3">
    <source>
        <dbReference type="Proteomes" id="UP000269352"/>
    </source>
</evidence>
<accession>A0A388T7C6</accession>
<reference evidence="2 3" key="1">
    <citation type="journal article" date="2019" name="ISME J.">
        <title>Genome analyses of uncultured TG2/ZB3 bacteria in 'Margulisbacteria' specifically attached to ectosymbiotic spirochetes of protists in the termite gut.</title>
        <authorList>
            <person name="Utami Y.D."/>
            <person name="Kuwahara H."/>
            <person name="Igai K."/>
            <person name="Murakami T."/>
            <person name="Sugaya K."/>
            <person name="Morikawa T."/>
            <person name="Nagura Y."/>
            <person name="Yuki M."/>
            <person name="Deevong P."/>
            <person name="Inoue T."/>
            <person name="Kihara K."/>
            <person name="Lo N."/>
            <person name="Yamada A."/>
            <person name="Ohkuma M."/>
            <person name="Hongoh Y."/>
        </authorList>
    </citation>
    <scope>NUCLEOTIDE SEQUENCE [LARGE SCALE GENOMIC DNA]</scope>
    <source>
        <strain evidence="2">NkOx7-01</strain>
    </source>
</reference>
<organism evidence="2 3">
    <name type="scientific">Termititenax aidoneus</name>
    <dbReference type="NCBI Taxonomy" id="2218524"/>
    <lineage>
        <taxon>Bacteria</taxon>
        <taxon>Bacillati</taxon>
        <taxon>Candidatus Margulisiibacteriota</taxon>
        <taxon>Candidatus Termititenacia</taxon>
        <taxon>Candidatus Termititenacales</taxon>
        <taxon>Candidatus Termititenacaceae</taxon>
        <taxon>Candidatus Termititenax</taxon>
    </lineage>
</organism>
<evidence type="ECO:0000313" key="2">
    <source>
        <dbReference type="EMBL" id="GBR72585.1"/>
    </source>
</evidence>
<dbReference type="PIRSF" id="PIRSF004555">
    <property type="entry name" value="UCP004555"/>
    <property type="match status" value="1"/>
</dbReference>
<dbReference type="EMBL" id="BGZN01000001">
    <property type="protein sequence ID" value="GBR72585.1"/>
    <property type="molecule type" value="Genomic_DNA"/>
</dbReference>
<sequence length="106" mass="11482">MFGGLGDMGNMLKKVGEMKAKMAAAEKELQNTVIKEISADGALEVEITGKMKLKSVRLLKDFAANDRGRIEKTIYEVFNKALEQVGRTAQQKLSAVTGGLKIPGLL</sequence>
<comment type="caution">
    <text evidence="2">The sequence shown here is derived from an EMBL/GenBank/DDBJ whole genome shotgun (WGS) entry which is preliminary data.</text>
</comment>
<protein>
    <submittedName>
        <fullName evidence="2">Nucleoid-associated protein YbaB/EbfC family</fullName>
    </submittedName>
</protein>
<name>A0A388T7C6_TERA1</name>
<dbReference type="SUPFAM" id="SSF82607">
    <property type="entry name" value="YbaB-like"/>
    <property type="match status" value="1"/>
</dbReference>
<keyword evidence="1" id="KW-0175">Coiled coil</keyword>
<evidence type="ECO:0000256" key="1">
    <source>
        <dbReference type="SAM" id="Coils"/>
    </source>
</evidence>
<dbReference type="InterPro" id="IPR036894">
    <property type="entry name" value="YbaB-like_sf"/>
</dbReference>
<gene>
    <name evidence="2" type="primary">ybaB</name>
    <name evidence="2" type="ORF">NO1_0093</name>
</gene>